<evidence type="ECO:0008006" key="3">
    <source>
        <dbReference type="Google" id="ProtNLM"/>
    </source>
</evidence>
<name>A0A8J6PKV0_9FLAO</name>
<dbReference type="PROSITE" id="PS51257">
    <property type="entry name" value="PROKAR_LIPOPROTEIN"/>
    <property type="match status" value="1"/>
</dbReference>
<gene>
    <name evidence="1" type="ORF">H9Y05_14365</name>
</gene>
<protein>
    <recommendedName>
        <fullName evidence="3">Lipocalin-like domain-containing protein</fullName>
    </recommendedName>
</protein>
<evidence type="ECO:0000313" key="1">
    <source>
        <dbReference type="EMBL" id="MBC9813656.1"/>
    </source>
</evidence>
<reference evidence="1" key="1">
    <citation type="submission" date="2020-09" db="EMBL/GenBank/DDBJ databases">
        <title>Taishania pollutisoli gen. nov., sp. nov., Isolated from Tetrabromobisphenol A-Contaminated Soil.</title>
        <authorList>
            <person name="Chen Q."/>
        </authorList>
    </citation>
    <scope>NUCLEOTIDE SEQUENCE</scope>
    <source>
        <strain evidence="1">CZZ-1</strain>
    </source>
</reference>
<comment type="caution">
    <text evidence="1">The sequence shown here is derived from an EMBL/GenBank/DDBJ whole genome shotgun (WGS) entry which is preliminary data.</text>
</comment>
<organism evidence="1 2">
    <name type="scientific">Taishania pollutisoli</name>
    <dbReference type="NCBI Taxonomy" id="2766479"/>
    <lineage>
        <taxon>Bacteria</taxon>
        <taxon>Pseudomonadati</taxon>
        <taxon>Bacteroidota</taxon>
        <taxon>Flavobacteriia</taxon>
        <taxon>Flavobacteriales</taxon>
        <taxon>Crocinitomicaceae</taxon>
        <taxon>Taishania</taxon>
    </lineage>
</organism>
<dbReference type="Proteomes" id="UP000652681">
    <property type="component" value="Unassembled WGS sequence"/>
</dbReference>
<proteinExistence type="predicted"/>
<sequence>MSRFLFLIIGLLLFGCSKEVNNNKALGGKWAPVDFSLFDYNGLKTKPPCSGTVQFTSDGKKSTTGTYDINLLFDYNGSPHNFIEKGTYRIENVNKIQLLSETAEQTEATLVYSTKDDLILDVPNKNYFGYYIVLKK</sequence>
<accession>A0A8J6PKV0</accession>
<dbReference type="AlphaFoldDB" id="A0A8J6PKV0"/>
<keyword evidence="2" id="KW-1185">Reference proteome</keyword>
<evidence type="ECO:0000313" key="2">
    <source>
        <dbReference type="Proteomes" id="UP000652681"/>
    </source>
</evidence>
<dbReference type="EMBL" id="JACVEL010000013">
    <property type="protein sequence ID" value="MBC9813656.1"/>
    <property type="molecule type" value="Genomic_DNA"/>
</dbReference>
<dbReference type="RefSeq" id="WP_216714684.1">
    <property type="nucleotide sequence ID" value="NZ_JACVEL010000013.1"/>
</dbReference>